<proteinExistence type="predicted"/>
<organism evidence="1">
    <name type="scientific">uncultured Thermomicrobiales bacterium</name>
    <dbReference type="NCBI Taxonomy" id="1645740"/>
    <lineage>
        <taxon>Bacteria</taxon>
        <taxon>Pseudomonadati</taxon>
        <taxon>Thermomicrobiota</taxon>
        <taxon>Thermomicrobia</taxon>
        <taxon>Thermomicrobiales</taxon>
        <taxon>environmental samples</taxon>
    </lineage>
</organism>
<dbReference type="AlphaFoldDB" id="A0A6J4UGH3"/>
<sequence>ECDPGADRPGTSQRGESILAHAATIRRGHPADRGGLAAGLVRPIAILGLHVLPALARLYPDRRWACLSPHRYVAVDPGWTPVPPALRLLDSALVAVRTRQPVPAQLGLCPGARIQQARVCRAGVDRLLDRDAGDLRDGGAVSHVRAVRDGPALDQGRTVTAGTGRDR</sequence>
<evidence type="ECO:0000313" key="1">
    <source>
        <dbReference type="EMBL" id="CAA9550114.1"/>
    </source>
</evidence>
<dbReference type="EMBL" id="CADCWJ010000194">
    <property type="protein sequence ID" value="CAA9550114.1"/>
    <property type="molecule type" value="Genomic_DNA"/>
</dbReference>
<reference evidence="1" key="1">
    <citation type="submission" date="2020-02" db="EMBL/GenBank/DDBJ databases">
        <authorList>
            <person name="Meier V. D."/>
        </authorList>
    </citation>
    <scope>NUCLEOTIDE SEQUENCE</scope>
    <source>
        <strain evidence="1">AVDCRST_MAG87</strain>
    </source>
</reference>
<feature type="non-terminal residue" evidence="1">
    <location>
        <position position="1"/>
    </location>
</feature>
<name>A0A6J4UGH3_9BACT</name>
<accession>A0A6J4UGH3</accession>
<gene>
    <name evidence="1" type="ORF">AVDCRST_MAG87-792</name>
</gene>
<protein>
    <submittedName>
        <fullName evidence="1">Uncharacterized protein</fullName>
    </submittedName>
</protein>
<feature type="non-terminal residue" evidence="1">
    <location>
        <position position="167"/>
    </location>
</feature>